<evidence type="ECO:0000259" key="16">
    <source>
        <dbReference type="PROSITE" id="PS50880"/>
    </source>
</evidence>
<feature type="zinc finger region" description="CHC2-type" evidence="12 14">
    <location>
        <begin position="37"/>
        <end position="61"/>
    </location>
</feature>
<feature type="domain" description="Toprim" evidence="16">
    <location>
        <begin position="253"/>
        <end position="334"/>
    </location>
</feature>
<reference evidence="17 18" key="1">
    <citation type="submission" date="2019-01" db="EMBL/GenBank/DDBJ databases">
        <authorList>
            <consortium name="Pathogen Informatics"/>
        </authorList>
    </citation>
    <scope>NUCLEOTIDE SEQUENCE [LARGE SCALE GENOMIC DNA]</scope>
    <source>
        <strain evidence="17 18">NCTC10138</strain>
    </source>
</reference>
<dbReference type="GO" id="GO:0006269">
    <property type="term" value="P:DNA replication, synthesis of primer"/>
    <property type="evidence" value="ECO:0007669"/>
    <property type="project" value="UniProtKB-UniRule"/>
</dbReference>
<dbReference type="InterPro" id="IPR037068">
    <property type="entry name" value="DNA_primase_core_N_sf"/>
</dbReference>
<dbReference type="SMART" id="SM00493">
    <property type="entry name" value="TOPRIM"/>
    <property type="match status" value="1"/>
</dbReference>
<dbReference type="InterPro" id="IPR013264">
    <property type="entry name" value="DNAG_N"/>
</dbReference>
<keyword evidence="9" id="KW-0460">Magnesium</keyword>
<comment type="similarity">
    <text evidence="12 13">Belongs to the DnaG primase family.</text>
</comment>
<dbReference type="Proteomes" id="UP000289841">
    <property type="component" value="Chromosome"/>
</dbReference>
<comment type="catalytic activity">
    <reaction evidence="12">
        <text>ssDNA + n NTP = ssDNA/pppN(pN)n-1 hybrid + (n-1) diphosphate.</text>
        <dbReference type="EC" id="2.7.7.101"/>
    </reaction>
</comment>
<evidence type="ECO:0000256" key="5">
    <source>
        <dbReference type="ARBA" id="ARBA00022705"/>
    </source>
</evidence>
<protein>
    <recommendedName>
        <fullName evidence="12 13">DNA primase</fullName>
        <ecNumber evidence="12">2.7.7.101</ecNumber>
    </recommendedName>
</protein>
<dbReference type="InterPro" id="IPR006171">
    <property type="entry name" value="TOPRIM_dom"/>
</dbReference>
<sequence>MIPDEILQRIDDETDIVALASEFISLEKRGKNYMGLCPFHDENTPSFSVTPEKNIAMCMGCGEGGRPINFYRKIKNIDFGQAVKELGERLGIDVKIDTNESVNTNQHLYEIMNEASNFYQYNLFNSVSGERVLEYLSNRKLSNETIKHFELGFSPKEKDLLYQFLKSKGYSVSDMINLGLVKQSNDGTYYDLFTNRLMFPITNSFGKTIAFSGRTLDKNDKVKYVNSPETVIFKKGETVYHLAEAGLDIRKKKFVMLYEGFFDVISPYQAGFTNGVATMGTALTINQARLIKKTVDKVIVAYDGDSAGQKAIISAIPVLLNAGLIVEVLKIPDKKDPDDYIKEYGSEAYQNLLSNNVQDPYQYQYELYRENLDLNNSNDIKTFQANVTRMLQNASPAIVSLYTKRIADELRINEKDVKIVKKPNLPVIDIPEEAKKRIKLPTKYEQAERRLLFLMMRSKEWNDRISDRLTVHEYSSPLLGTFRTKLISYHSITDSFSLSEFKEYLNEEELDYFDNIMCKDDFWINSVIFSSEEIEDYLELLKSTPLLRRQVYLKERMLEKNHNAEDIKRETEELIKIKKELRRLKEDINGNR</sequence>
<dbReference type="InterPro" id="IPR016136">
    <property type="entry name" value="DNA_helicase_N/primase_C"/>
</dbReference>
<dbReference type="Pfam" id="PF01807">
    <property type="entry name" value="Zn_ribbon_DnaG"/>
    <property type="match status" value="1"/>
</dbReference>
<evidence type="ECO:0000256" key="9">
    <source>
        <dbReference type="ARBA" id="ARBA00022842"/>
    </source>
</evidence>
<keyword evidence="15" id="KW-0175">Coiled coil</keyword>
<keyword evidence="7 12" id="KW-0863">Zinc-finger</keyword>
<keyword evidence="1 12" id="KW-0240">DNA-directed RNA polymerase</keyword>
<dbReference type="InterPro" id="IPR030846">
    <property type="entry name" value="DnaG_bac"/>
</dbReference>
<keyword evidence="18" id="KW-1185">Reference proteome</keyword>
<dbReference type="GO" id="GO:1990077">
    <property type="term" value="C:primosome complex"/>
    <property type="evidence" value="ECO:0007669"/>
    <property type="project" value="UniProtKB-KW"/>
</dbReference>
<evidence type="ECO:0000256" key="12">
    <source>
        <dbReference type="HAMAP-Rule" id="MF_00974"/>
    </source>
</evidence>
<evidence type="ECO:0000256" key="10">
    <source>
        <dbReference type="ARBA" id="ARBA00023125"/>
    </source>
</evidence>
<dbReference type="GO" id="GO:0000428">
    <property type="term" value="C:DNA-directed RNA polymerase complex"/>
    <property type="evidence" value="ECO:0007669"/>
    <property type="project" value="UniProtKB-KW"/>
</dbReference>
<dbReference type="Gene3D" id="3.40.1360.10">
    <property type="match status" value="1"/>
</dbReference>
<dbReference type="InterPro" id="IPR034151">
    <property type="entry name" value="TOPRIM_DnaG_bac"/>
</dbReference>
<dbReference type="InterPro" id="IPR006295">
    <property type="entry name" value="DNA_primase_DnaG"/>
</dbReference>
<dbReference type="PROSITE" id="PS50880">
    <property type="entry name" value="TOPRIM"/>
    <property type="match status" value="1"/>
</dbReference>
<dbReference type="CDD" id="cd03364">
    <property type="entry name" value="TOPRIM_DnaG_primases"/>
    <property type="match status" value="1"/>
</dbReference>
<gene>
    <name evidence="12 17" type="primary">dnaG</name>
    <name evidence="17" type="ORF">NCTC10138_01390</name>
</gene>
<evidence type="ECO:0000256" key="2">
    <source>
        <dbReference type="ARBA" id="ARBA00022515"/>
    </source>
</evidence>
<evidence type="ECO:0000256" key="3">
    <source>
        <dbReference type="ARBA" id="ARBA00022679"/>
    </source>
</evidence>
<dbReference type="GO" id="GO:0005737">
    <property type="term" value="C:cytoplasm"/>
    <property type="evidence" value="ECO:0007669"/>
    <property type="project" value="TreeGrafter"/>
</dbReference>
<evidence type="ECO:0000256" key="8">
    <source>
        <dbReference type="ARBA" id="ARBA00022833"/>
    </source>
</evidence>
<evidence type="ECO:0000256" key="15">
    <source>
        <dbReference type="SAM" id="Coils"/>
    </source>
</evidence>
<keyword evidence="5 12" id="KW-0235">DNA replication</keyword>
<evidence type="ECO:0000256" key="11">
    <source>
        <dbReference type="ARBA" id="ARBA00023163"/>
    </source>
</evidence>
<dbReference type="AlphaFoldDB" id="A0A449BFB2"/>
<keyword evidence="6 12" id="KW-0479">Metal-binding</keyword>
<dbReference type="OrthoDB" id="9803773at2"/>
<evidence type="ECO:0000256" key="7">
    <source>
        <dbReference type="ARBA" id="ARBA00022771"/>
    </source>
</evidence>
<dbReference type="PANTHER" id="PTHR30313">
    <property type="entry name" value="DNA PRIMASE"/>
    <property type="match status" value="1"/>
</dbReference>
<keyword evidence="11 12" id="KW-0804">Transcription</keyword>
<evidence type="ECO:0000313" key="17">
    <source>
        <dbReference type="EMBL" id="VEU81000.1"/>
    </source>
</evidence>
<keyword evidence="4 12" id="KW-0548">Nucleotidyltransferase</keyword>
<keyword evidence="10 12" id="KW-0238">DNA-binding</keyword>
<dbReference type="EMBL" id="LR215048">
    <property type="protein sequence ID" value="VEU81000.1"/>
    <property type="molecule type" value="Genomic_DNA"/>
</dbReference>
<dbReference type="SMART" id="SM00400">
    <property type="entry name" value="ZnF_CHCC"/>
    <property type="match status" value="1"/>
</dbReference>
<dbReference type="KEGG" id="aaxa:NCTC10138_01390"/>
<dbReference type="GO" id="GO:0003677">
    <property type="term" value="F:DNA binding"/>
    <property type="evidence" value="ECO:0007669"/>
    <property type="project" value="UniProtKB-KW"/>
</dbReference>
<dbReference type="FunFam" id="3.90.980.10:FF:000001">
    <property type="entry name" value="DNA primase"/>
    <property type="match status" value="1"/>
</dbReference>
<dbReference type="Gene3D" id="3.90.580.10">
    <property type="entry name" value="Zinc finger, CHC2-type domain"/>
    <property type="match status" value="1"/>
</dbReference>
<proteinExistence type="inferred from homology"/>
<evidence type="ECO:0000256" key="14">
    <source>
        <dbReference type="PIRSR" id="PIRSR002811-1"/>
    </source>
</evidence>
<dbReference type="Pfam" id="PF13155">
    <property type="entry name" value="Toprim_2"/>
    <property type="match status" value="1"/>
</dbReference>
<keyword evidence="8 12" id="KW-0862">Zinc</keyword>
<accession>A0A449BFB2</accession>
<dbReference type="InterPro" id="IPR002694">
    <property type="entry name" value="Znf_CHC2"/>
</dbReference>
<evidence type="ECO:0000256" key="6">
    <source>
        <dbReference type="ARBA" id="ARBA00022723"/>
    </source>
</evidence>
<dbReference type="RefSeq" id="WP_052589617.1">
    <property type="nucleotide sequence ID" value="NZ_LR215048.1"/>
</dbReference>
<evidence type="ECO:0000313" key="18">
    <source>
        <dbReference type="Proteomes" id="UP000289841"/>
    </source>
</evidence>
<dbReference type="InterPro" id="IPR036977">
    <property type="entry name" value="DNA_primase_Znf_CHC2"/>
</dbReference>
<keyword evidence="2 12" id="KW-0639">Primosome</keyword>
<keyword evidence="3 12" id="KW-0808">Transferase</keyword>
<dbReference type="GO" id="GO:0008270">
    <property type="term" value="F:zinc ion binding"/>
    <property type="evidence" value="ECO:0007669"/>
    <property type="project" value="UniProtKB-UniRule"/>
</dbReference>
<organism evidence="17 18">
    <name type="scientific">Haploplasma axanthum</name>
    <name type="common">Acholeplasma axanthum</name>
    <dbReference type="NCBI Taxonomy" id="29552"/>
    <lineage>
        <taxon>Bacteria</taxon>
        <taxon>Bacillati</taxon>
        <taxon>Mycoplasmatota</taxon>
        <taxon>Mollicutes</taxon>
        <taxon>Acholeplasmatales</taxon>
        <taxon>Acholeplasmataceae</taxon>
        <taxon>Haploplasma</taxon>
    </lineage>
</organism>
<comment type="domain">
    <text evidence="12">Contains an N-terminal zinc-binding domain, a central core domain that contains the primase activity, and a C-terminal DnaB-binding domain.</text>
</comment>
<dbReference type="SUPFAM" id="SSF57783">
    <property type="entry name" value="Zinc beta-ribbon"/>
    <property type="match status" value="1"/>
</dbReference>
<comment type="cofactor">
    <cofactor evidence="12 13 14">
        <name>Zn(2+)</name>
        <dbReference type="ChEBI" id="CHEBI:29105"/>
    </cofactor>
    <text evidence="12 13 14">Binds 1 zinc ion per monomer.</text>
</comment>
<evidence type="ECO:0000256" key="4">
    <source>
        <dbReference type="ARBA" id="ARBA00022695"/>
    </source>
</evidence>
<dbReference type="PANTHER" id="PTHR30313:SF2">
    <property type="entry name" value="DNA PRIMASE"/>
    <property type="match status" value="1"/>
</dbReference>
<dbReference type="InterPro" id="IPR050219">
    <property type="entry name" value="DnaG_primase"/>
</dbReference>
<dbReference type="Gene3D" id="1.10.860.10">
    <property type="entry name" value="DNAb Helicase, Chain A"/>
    <property type="match status" value="1"/>
</dbReference>
<feature type="coiled-coil region" evidence="15">
    <location>
        <begin position="554"/>
        <end position="587"/>
    </location>
</feature>
<dbReference type="HAMAP" id="MF_00974">
    <property type="entry name" value="DNA_primase_DnaG"/>
    <property type="match status" value="1"/>
</dbReference>
<dbReference type="PIRSF" id="PIRSF002811">
    <property type="entry name" value="DnaG"/>
    <property type="match status" value="1"/>
</dbReference>
<comment type="function">
    <text evidence="12 13">RNA polymerase that catalyzes the synthesis of short RNA molecules used as primers for DNA polymerase during DNA replication.</text>
</comment>
<dbReference type="STRING" id="1278311.GCA_000428705_00082"/>
<dbReference type="FunFam" id="3.90.580.10:FF:000001">
    <property type="entry name" value="DNA primase"/>
    <property type="match status" value="1"/>
</dbReference>
<name>A0A449BFB2_HAPAX</name>
<dbReference type="Pfam" id="PF08275">
    <property type="entry name" value="DNAG_N"/>
    <property type="match status" value="1"/>
</dbReference>
<dbReference type="EC" id="2.7.7.101" evidence="12"/>
<dbReference type="NCBIfam" id="TIGR01391">
    <property type="entry name" value="dnaG"/>
    <property type="match status" value="1"/>
</dbReference>
<dbReference type="GO" id="GO:0003899">
    <property type="term" value="F:DNA-directed RNA polymerase activity"/>
    <property type="evidence" value="ECO:0007669"/>
    <property type="project" value="UniProtKB-UniRule"/>
</dbReference>
<evidence type="ECO:0000256" key="1">
    <source>
        <dbReference type="ARBA" id="ARBA00022478"/>
    </source>
</evidence>
<dbReference type="SUPFAM" id="SSF56731">
    <property type="entry name" value="DNA primase core"/>
    <property type="match status" value="1"/>
</dbReference>
<dbReference type="Gene3D" id="3.90.980.10">
    <property type="entry name" value="DNA primase, catalytic core, N-terminal domain"/>
    <property type="match status" value="1"/>
</dbReference>
<comment type="subunit">
    <text evidence="12">Monomer. Interacts with DnaB.</text>
</comment>
<evidence type="ECO:0000256" key="13">
    <source>
        <dbReference type="PIRNR" id="PIRNR002811"/>
    </source>
</evidence>